<sequence length="343" mass="39680">MIFRTYTKQGQILLDSQTPVFALIKTVTPTRLLTPPFDQNKRQMWYRAKRLGVNSKMRQRWVDIHTKEYCMYYADVPSVMTPITTISYDGNAAECEPIVFLNAGQFDGKTRLMFYSNGRLSDEQLARYRIHVFDINVQRQTQVGINLYDKKGNVTFSNHSRLLNMDTLTVQGLISSDEIRELLELRHDAIYDTSGNFNAKRFIQLETKYEYWEQRIEKILKDRHTEDDFIEAGFISVGQGYLNTSIKGVAGFSVNDMTIINPMIFNEIYGESFHHKISQIEAMDLPYYVRQTYKMACIGCRDGLFVCPTVTFEDTPTSGRSIIINIVNGIIQTSAIHVRYSRI</sequence>
<proteinExistence type="predicted"/>
<gene>
    <name evidence="1" type="ORF">NCTC7911_00406</name>
</gene>
<accession>A0A378QE55</accession>
<evidence type="ECO:0000313" key="1">
    <source>
        <dbReference type="EMBL" id="STY99038.1"/>
    </source>
</evidence>
<reference evidence="1 2" key="1">
    <citation type="submission" date="2018-06" db="EMBL/GenBank/DDBJ databases">
        <authorList>
            <consortium name="Pathogen Informatics"/>
            <person name="Doyle S."/>
        </authorList>
    </citation>
    <scope>NUCLEOTIDE SEQUENCE [LARGE SCALE GENOMIC DNA]</scope>
    <source>
        <strain evidence="1 2">NCTC7911</strain>
    </source>
</reference>
<dbReference type="Proteomes" id="UP000254107">
    <property type="component" value="Unassembled WGS sequence"/>
</dbReference>
<dbReference type="EMBL" id="UGQC01000001">
    <property type="protein sequence ID" value="STY99038.1"/>
    <property type="molecule type" value="Genomic_DNA"/>
</dbReference>
<organism evidence="1 2">
    <name type="scientific">Moraxella lacunata</name>
    <dbReference type="NCBI Taxonomy" id="477"/>
    <lineage>
        <taxon>Bacteria</taxon>
        <taxon>Pseudomonadati</taxon>
        <taxon>Pseudomonadota</taxon>
        <taxon>Gammaproteobacteria</taxon>
        <taxon>Moraxellales</taxon>
        <taxon>Moraxellaceae</taxon>
        <taxon>Moraxella</taxon>
    </lineage>
</organism>
<dbReference type="RefSeq" id="WP_115247156.1">
    <property type="nucleotide sequence ID" value="NZ_UGQC01000001.1"/>
</dbReference>
<keyword evidence="2" id="KW-1185">Reference proteome</keyword>
<evidence type="ECO:0000313" key="2">
    <source>
        <dbReference type="Proteomes" id="UP000254107"/>
    </source>
</evidence>
<dbReference type="AlphaFoldDB" id="A0A378QE55"/>
<dbReference type="GeneID" id="302269073"/>
<name>A0A378QE55_MORLA</name>
<protein>
    <submittedName>
        <fullName evidence="1">Uncharacterized protein</fullName>
    </submittedName>
</protein>